<reference evidence="2 4" key="1">
    <citation type="submission" date="2019-02" db="EMBL/GenBank/DDBJ databases">
        <title>Deep-cultivation of Planctomycetes and their phenomic and genomic characterization uncovers novel biology.</title>
        <authorList>
            <person name="Wiegand S."/>
            <person name="Jogler M."/>
            <person name="Boedeker C."/>
            <person name="Pinto D."/>
            <person name="Vollmers J."/>
            <person name="Rivas-Marin E."/>
            <person name="Kohn T."/>
            <person name="Peeters S.H."/>
            <person name="Heuer A."/>
            <person name="Rast P."/>
            <person name="Oberbeckmann S."/>
            <person name="Bunk B."/>
            <person name="Jeske O."/>
            <person name="Meyerdierks A."/>
            <person name="Storesund J.E."/>
            <person name="Kallscheuer N."/>
            <person name="Luecker S."/>
            <person name="Lage O.M."/>
            <person name="Pohl T."/>
            <person name="Merkel B.J."/>
            <person name="Hornburger P."/>
            <person name="Mueller R.-W."/>
            <person name="Bruemmer F."/>
            <person name="Labrenz M."/>
            <person name="Spormann A.M."/>
            <person name="Op den Camp H."/>
            <person name="Overmann J."/>
            <person name="Amann R."/>
            <person name="Jetten M.S.M."/>
            <person name="Mascher T."/>
            <person name="Medema M.H."/>
            <person name="Devos D.P."/>
            <person name="Kaster A.-K."/>
            <person name="Ovreas L."/>
            <person name="Rohde M."/>
            <person name="Galperin M.Y."/>
            <person name="Jogler C."/>
        </authorList>
    </citation>
    <scope>NUCLEOTIDE SEQUENCE [LARGE SCALE GENOMIC DNA]</scope>
    <source>
        <strain evidence="1 3">Enr10</strain>
        <strain evidence="2 4">Pan153</strain>
    </source>
</reference>
<accession>A0A518ACL1</accession>
<gene>
    <name evidence="1" type="ORF">Enr10x_47360</name>
    <name evidence="2" type="ORF">Pan153_48750</name>
</gene>
<evidence type="ECO:0000313" key="1">
    <source>
        <dbReference type="EMBL" id="QDT29383.1"/>
    </source>
</evidence>
<proteinExistence type="predicted"/>
<dbReference type="Proteomes" id="UP000315647">
    <property type="component" value="Chromosome"/>
</dbReference>
<evidence type="ECO:0000313" key="2">
    <source>
        <dbReference type="EMBL" id="QDV20202.1"/>
    </source>
</evidence>
<dbReference type="EMBL" id="CP036317">
    <property type="protein sequence ID" value="QDV20202.1"/>
    <property type="molecule type" value="Genomic_DNA"/>
</dbReference>
<dbReference type="RefSeq" id="WP_145113342.1">
    <property type="nucleotide sequence ID" value="NZ_CP036277.1"/>
</dbReference>
<evidence type="ECO:0000313" key="4">
    <source>
        <dbReference type="Proteomes" id="UP000320839"/>
    </source>
</evidence>
<keyword evidence="3" id="KW-1185">Reference proteome</keyword>
<accession>A0A517QCN1</accession>
<name>A0A518FV39_9PLAN</name>
<organism evidence="2 4">
    <name type="scientific">Gimesia panareensis</name>
    <dbReference type="NCBI Taxonomy" id="2527978"/>
    <lineage>
        <taxon>Bacteria</taxon>
        <taxon>Pseudomonadati</taxon>
        <taxon>Planctomycetota</taxon>
        <taxon>Planctomycetia</taxon>
        <taxon>Planctomycetales</taxon>
        <taxon>Planctomycetaceae</taxon>
        <taxon>Gimesia</taxon>
    </lineage>
</organism>
<dbReference type="AlphaFoldDB" id="A0A518FV39"/>
<dbReference type="Proteomes" id="UP000320839">
    <property type="component" value="Chromosome"/>
</dbReference>
<evidence type="ECO:0000313" key="3">
    <source>
        <dbReference type="Proteomes" id="UP000315647"/>
    </source>
</evidence>
<dbReference type="EMBL" id="CP037421">
    <property type="protein sequence ID" value="QDT29383.1"/>
    <property type="molecule type" value="Genomic_DNA"/>
</dbReference>
<protein>
    <submittedName>
        <fullName evidence="2">Uncharacterized protein</fullName>
    </submittedName>
</protein>
<accession>A0A518FV39</accession>
<sequence>MRPQEELTGANKKHGYVFGCDGVIDFEKASDRLGFANDPLSVTQKRIGSVMASIQTGKTSSAFGHSISTCQIWKNKRPFRIVQNALYRGGEAG</sequence>